<evidence type="ECO:0000259" key="16">
    <source>
        <dbReference type="PROSITE" id="PS50113"/>
    </source>
</evidence>
<dbReference type="FunFam" id="3.30.565.10:FF:000010">
    <property type="entry name" value="Sensor histidine kinase RcsC"/>
    <property type="match status" value="1"/>
</dbReference>
<dbReference type="CDD" id="cd16922">
    <property type="entry name" value="HATPase_EvgS-ArcB-TorS-like"/>
    <property type="match status" value="1"/>
</dbReference>
<dbReference type="PRINTS" id="PR00344">
    <property type="entry name" value="BCTRLSENSOR"/>
</dbReference>
<comment type="catalytic activity">
    <reaction evidence="1">
        <text>ATP + protein L-histidine = ADP + protein N-phospho-L-histidine.</text>
        <dbReference type="EC" id="2.7.13.3"/>
    </reaction>
</comment>
<evidence type="ECO:0000256" key="4">
    <source>
        <dbReference type="ARBA" id="ARBA00022553"/>
    </source>
</evidence>
<feature type="domain" description="Response regulatory" evidence="15">
    <location>
        <begin position="565"/>
        <end position="681"/>
    </location>
</feature>
<evidence type="ECO:0000256" key="9">
    <source>
        <dbReference type="ARBA" id="ARBA00022840"/>
    </source>
</evidence>
<sequence>MTDEIINKAFILSFIESLAFSRSSEETMFRLKLSLKSIFEFENLIVTVADQSDLDQANFLTCICATETEFESTYWPICQLFSKAFAQQILLVDNIFEDLEFEIQPLPVKQKLSKVLLYAFNFSERKGMFIFTLPEEHKINQTVLAQLEQLSPVFKQTFVQLEQEYWIKQRINERTLALKMSEQRFRYFAQTASDWFWETDKELKYIYLSNSENELKQKSYQHFLGKTPLELRSENEVGQLKKWSFFLHLINQKSKIHDFEYEAKGTQGGSFWISLSGCPNFNENNQFIGYMGTGKDISYNKQREIDLQQATKNAEQASAAKSNFLAVMSHEIRTPMNAVLGMLELLEDTGLNEQQQELHDYMHSSAQLLQGVISDTLDFSKIESGKLELEYSTVNLHSLIKNISKQFEVQAIKNTLTFNVTLAQNVPKLILGDATRLAQILFNILGNAFKFTENGAVNLDVSLTTEGIKFIVKDTGVGISEHNITKLFSAFTQVDSSIKRRQQGVGLGLSIAKELLTLMEGKIKCTSKLGEFTHFTFSIPYIPISHEINDLKVHHKQNKKCAVLSILVAEDNIANQMVVKALLEKRNHKVTLVETGTEAIEVLKQHTFDLILMDMMMPKMDGIEATKIIRAQSVYQKLPIIALTANASLEDKNQCLAAGMNDVITKPVDSRLLASKVEYYGE</sequence>
<dbReference type="SUPFAM" id="SSF47384">
    <property type="entry name" value="Homodimeric domain of signal transducing histidine kinase"/>
    <property type="match status" value="1"/>
</dbReference>
<dbReference type="SMART" id="SM00387">
    <property type="entry name" value="HATPase_c"/>
    <property type="match status" value="1"/>
</dbReference>
<dbReference type="InterPro" id="IPR005467">
    <property type="entry name" value="His_kinase_dom"/>
</dbReference>
<dbReference type="Gene3D" id="3.30.565.10">
    <property type="entry name" value="Histidine kinase-like ATPase, C-terminal domain"/>
    <property type="match status" value="1"/>
</dbReference>
<dbReference type="NCBIfam" id="TIGR00229">
    <property type="entry name" value="sensory_box"/>
    <property type="match status" value="1"/>
</dbReference>
<dbReference type="STRING" id="1123010.SAMN02745724_00394"/>
<dbReference type="InterPro" id="IPR004358">
    <property type="entry name" value="Sig_transdc_His_kin-like_C"/>
</dbReference>
<dbReference type="GO" id="GO:0000155">
    <property type="term" value="F:phosphorelay sensor kinase activity"/>
    <property type="evidence" value="ECO:0007669"/>
    <property type="project" value="InterPro"/>
</dbReference>
<evidence type="ECO:0000256" key="1">
    <source>
        <dbReference type="ARBA" id="ARBA00000085"/>
    </source>
</evidence>
<dbReference type="SUPFAM" id="SSF52172">
    <property type="entry name" value="CheY-like"/>
    <property type="match status" value="1"/>
</dbReference>
<feature type="modified residue" description="4-aspartylphosphate" evidence="13">
    <location>
        <position position="614"/>
    </location>
</feature>
<keyword evidence="9" id="KW-0067">ATP-binding</keyword>
<dbReference type="PANTHER" id="PTHR45339">
    <property type="entry name" value="HYBRID SIGNAL TRANSDUCTION HISTIDINE KINASE J"/>
    <property type="match status" value="1"/>
</dbReference>
<proteinExistence type="predicted"/>
<dbReference type="PROSITE" id="PS50109">
    <property type="entry name" value="HIS_KIN"/>
    <property type="match status" value="1"/>
</dbReference>
<evidence type="ECO:0000259" key="15">
    <source>
        <dbReference type="PROSITE" id="PS50110"/>
    </source>
</evidence>
<keyword evidence="12" id="KW-0472">Membrane</keyword>
<dbReference type="FunFam" id="1.10.287.130:FF:000004">
    <property type="entry name" value="Ethylene receptor 1"/>
    <property type="match status" value="1"/>
</dbReference>
<gene>
    <name evidence="17" type="ORF">SAMN02745724_00394</name>
</gene>
<dbReference type="PANTHER" id="PTHR45339:SF1">
    <property type="entry name" value="HYBRID SIGNAL TRANSDUCTION HISTIDINE KINASE J"/>
    <property type="match status" value="1"/>
</dbReference>
<keyword evidence="6" id="KW-0812">Transmembrane</keyword>
<keyword evidence="4 13" id="KW-0597">Phosphoprotein</keyword>
<dbReference type="InterPro" id="IPR011006">
    <property type="entry name" value="CheY-like_superfamily"/>
</dbReference>
<dbReference type="SMART" id="SM00448">
    <property type="entry name" value="REC"/>
    <property type="match status" value="1"/>
</dbReference>
<dbReference type="InterPro" id="IPR003594">
    <property type="entry name" value="HATPase_dom"/>
</dbReference>
<dbReference type="InterPro" id="IPR003661">
    <property type="entry name" value="HisK_dim/P_dom"/>
</dbReference>
<dbReference type="CDD" id="cd00082">
    <property type="entry name" value="HisKA"/>
    <property type="match status" value="1"/>
</dbReference>
<dbReference type="InterPro" id="IPR001789">
    <property type="entry name" value="Sig_transdc_resp-reg_receiver"/>
</dbReference>
<organism evidence="17 18">
    <name type="scientific">Pseudoalteromonas denitrificans DSM 6059</name>
    <dbReference type="NCBI Taxonomy" id="1123010"/>
    <lineage>
        <taxon>Bacteria</taxon>
        <taxon>Pseudomonadati</taxon>
        <taxon>Pseudomonadota</taxon>
        <taxon>Gammaproteobacteria</taxon>
        <taxon>Alteromonadales</taxon>
        <taxon>Pseudoalteromonadaceae</taxon>
        <taxon>Pseudoalteromonas</taxon>
    </lineage>
</organism>
<dbReference type="Pfam" id="PF00512">
    <property type="entry name" value="HisKA"/>
    <property type="match status" value="1"/>
</dbReference>
<evidence type="ECO:0000256" key="8">
    <source>
        <dbReference type="ARBA" id="ARBA00022777"/>
    </source>
</evidence>
<keyword evidence="5" id="KW-0808">Transferase</keyword>
<dbReference type="PROSITE" id="PS50110">
    <property type="entry name" value="RESPONSE_REGULATORY"/>
    <property type="match status" value="1"/>
</dbReference>
<evidence type="ECO:0000256" key="13">
    <source>
        <dbReference type="PROSITE-ProRule" id="PRU00169"/>
    </source>
</evidence>
<name>A0A1I1ERX5_9GAMM</name>
<dbReference type="InterPro" id="IPR036097">
    <property type="entry name" value="HisK_dim/P_sf"/>
</dbReference>
<dbReference type="PROSITE" id="PS50113">
    <property type="entry name" value="PAC"/>
    <property type="match status" value="1"/>
</dbReference>
<evidence type="ECO:0000256" key="7">
    <source>
        <dbReference type="ARBA" id="ARBA00022741"/>
    </source>
</evidence>
<dbReference type="CDD" id="cd17546">
    <property type="entry name" value="REC_hyHK_CKI1_RcsC-like"/>
    <property type="match status" value="1"/>
</dbReference>
<evidence type="ECO:0000313" key="17">
    <source>
        <dbReference type="EMBL" id="SFB89396.1"/>
    </source>
</evidence>
<dbReference type="SUPFAM" id="SSF55785">
    <property type="entry name" value="PYP-like sensor domain (PAS domain)"/>
    <property type="match status" value="1"/>
</dbReference>
<protein>
    <recommendedName>
        <fullName evidence="3">histidine kinase</fullName>
        <ecNumber evidence="3">2.7.13.3</ecNumber>
    </recommendedName>
</protein>
<dbReference type="SMART" id="SM00388">
    <property type="entry name" value="HisKA"/>
    <property type="match status" value="1"/>
</dbReference>
<evidence type="ECO:0000259" key="14">
    <source>
        <dbReference type="PROSITE" id="PS50109"/>
    </source>
</evidence>
<feature type="domain" description="Histidine kinase" evidence="14">
    <location>
        <begin position="327"/>
        <end position="543"/>
    </location>
</feature>
<evidence type="ECO:0000313" key="18">
    <source>
        <dbReference type="Proteomes" id="UP000198862"/>
    </source>
</evidence>
<dbReference type="InterPro" id="IPR000700">
    <property type="entry name" value="PAS-assoc_C"/>
</dbReference>
<dbReference type="InterPro" id="IPR035965">
    <property type="entry name" value="PAS-like_dom_sf"/>
</dbReference>
<accession>A0A1I1ERX5</accession>
<dbReference type="GO" id="GO:0005524">
    <property type="term" value="F:ATP binding"/>
    <property type="evidence" value="ECO:0007669"/>
    <property type="project" value="UniProtKB-KW"/>
</dbReference>
<dbReference type="RefSeq" id="WP_091979350.1">
    <property type="nucleotide sequence ID" value="NZ_FOLO01000002.1"/>
</dbReference>
<dbReference type="OrthoDB" id="9810730at2"/>
<dbReference type="InterPro" id="IPR036890">
    <property type="entry name" value="HATPase_C_sf"/>
</dbReference>
<evidence type="ECO:0000256" key="10">
    <source>
        <dbReference type="ARBA" id="ARBA00022989"/>
    </source>
</evidence>
<keyword evidence="8 17" id="KW-0418">Kinase</keyword>
<dbReference type="Proteomes" id="UP000198862">
    <property type="component" value="Unassembled WGS sequence"/>
</dbReference>
<keyword evidence="11" id="KW-0902">Two-component regulatory system</keyword>
<dbReference type="Gene3D" id="3.40.50.2300">
    <property type="match status" value="1"/>
</dbReference>
<comment type="subcellular location">
    <subcellularLocation>
        <location evidence="2">Membrane</location>
    </subcellularLocation>
</comment>
<dbReference type="AlphaFoldDB" id="A0A1I1ERX5"/>
<evidence type="ECO:0000256" key="12">
    <source>
        <dbReference type="ARBA" id="ARBA00023136"/>
    </source>
</evidence>
<feature type="domain" description="PAC" evidence="16">
    <location>
        <begin position="257"/>
        <end position="309"/>
    </location>
</feature>
<evidence type="ECO:0000256" key="11">
    <source>
        <dbReference type="ARBA" id="ARBA00023012"/>
    </source>
</evidence>
<reference evidence="17 18" key="1">
    <citation type="submission" date="2016-10" db="EMBL/GenBank/DDBJ databases">
        <authorList>
            <person name="de Groot N.N."/>
        </authorList>
    </citation>
    <scope>NUCLEOTIDE SEQUENCE [LARGE SCALE GENOMIC DNA]</scope>
    <source>
        <strain evidence="17 18">DSM 6059</strain>
    </source>
</reference>
<keyword evidence="10" id="KW-1133">Transmembrane helix</keyword>
<dbReference type="Gene3D" id="3.30.450.20">
    <property type="entry name" value="PAS domain"/>
    <property type="match status" value="1"/>
</dbReference>
<evidence type="ECO:0000256" key="5">
    <source>
        <dbReference type="ARBA" id="ARBA00022679"/>
    </source>
</evidence>
<keyword evidence="7" id="KW-0547">Nucleotide-binding</keyword>
<dbReference type="SUPFAM" id="SSF55874">
    <property type="entry name" value="ATPase domain of HSP90 chaperone/DNA topoisomerase II/histidine kinase"/>
    <property type="match status" value="1"/>
</dbReference>
<dbReference type="EC" id="2.7.13.3" evidence="3"/>
<dbReference type="Pfam" id="PF02518">
    <property type="entry name" value="HATPase_c"/>
    <property type="match status" value="1"/>
</dbReference>
<evidence type="ECO:0000256" key="2">
    <source>
        <dbReference type="ARBA" id="ARBA00004370"/>
    </source>
</evidence>
<dbReference type="InterPro" id="IPR000014">
    <property type="entry name" value="PAS"/>
</dbReference>
<keyword evidence="18" id="KW-1185">Reference proteome</keyword>
<evidence type="ECO:0000256" key="3">
    <source>
        <dbReference type="ARBA" id="ARBA00012438"/>
    </source>
</evidence>
<dbReference type="Pfam" id="PF00072">
    <property type="entry name" value="Response_reg"/>
    <property type="match status" value="1"/>
</dbReference>
<dbReference type="EMBL" id="FOLO01000002">
    <property type="protein sequence ID" value="SFB89396.1"/>
    <property type="molecule type" value="Genomic_DNA"/>
</dbReference>
<dbReference type="Gene3D" id="1.10.287.130">
    <property type="match status" value="1"/>
</dbReference>
<dbReference type="GO" id="GO:0016020">
    <property type="term" value="C:membrane"/>
    <property type="evidence" value="ECO:0007669"/>
    <property type="project" value="UniProtKB-SubCell"/>
</dbReference>
<evidence type="ECO:0000256" key="6">
    <source>
        <dbReference type="ARBA" id="ARBA00022692"/>
    </source>
</evidence>